<dbReference type="InterPro" id="IPR003593">
    <property type="entry name" value="AAA+_ATPase"/>
</dbReference>
<sequence length="318" mass="33313">MTTMPNDSEPRSAGSATVEVRGLTKRYGDLVAVDRLSFSVLPGRVTGFLGPNGAGKTTTLRMLLGLTAPTSGTATIHGSRYADLDEPLKAVGAMLDESGAHRARTGRDHLRVQCAAAGLPVGRADEVLELVGLTQAARRRYAEYSLGMRQRLNLAQSMLGDPSVLILDEPANGLDPEGIAWIRGLLRDLATEGRTVLVSSHLIAEVEQIADDLVIISQGGLVAQGPARDVIEGLDSAPRVRVRVSRVAELEAALVSGGASVTLASSDDGDVLLVAGLDATAVASLAASHGGGLYELTEERPDLEQTFLHLTQGKAAIR</sequence>
<dbReference type="Gene3D" id="3.40.50.300">
    <property type="entry name" value="P-loop containing nucleotide triphosphate hydrolases"/>
    <property type="match status" value="1"/>
</dbReference>
<accession>A0A4Y3VLS7</accession>
<keyword evidence="2" id="KW-0813">Transport</keyword>
<dbReference type="SMART" id="SM00382">
    <property type="entry name" value="AAA"/>
    <property type="match status" value="1"/>
</dbReference>
<dbReference type="InterPro" id="IPR027417">
    <property type="entry name" value="P-loop_NTPase"/>
</dbReference>
<evidence type="ECO:0000256" key="3">
    <source>
        <dbReference type="ARBA" id="ARBA00022741"/>
    </source>
</evidence>
<organism evidence="6 7">
    <name type="scientific">Streptomyces spinoverrucosus</name>
    <dbReference type="NCBI Taxonomy" id="284043"/>
    <lineage>
        <taxon>Bacteria</taxon>
        <taxon>Bacillati</taxon>
        <taxon>Actinomycetota</taxon>
        <taxon>Actinomycetes</taxon>
        <taxon>Kitasatosporales</taxon>
        <taxon>Streptomycetaceae</taxon>
        <taxon>Streptomyces</taxon>
    </lineage>
</organism>
<evidence type="ECO:0000259" key="5">
    <source>
        <dbReference type="PROSITE" id="PS50893"/>
    </source>
</evidence>
<evidence type="ECO:0000256" key="4">
    <source>
        <dbReference type="ARBA" id="ARBA00022840"/>
    </source>
</evidence>
<evidence type="ECO:0000256" key="1">
    <source>
        <dbReference type="ARBA" id="ARBA00005417"/>
    </source>
</evidence>
<dbReference type="Proteomes" id="UP000317881">
    <property type="component" value="Unassembled WGS sequence"/>
</dbReference>
<dbReference type="Pfam" id="PF00005">
    <property type="entry name" value="ABC_tran"/>
    <property type="match status" value="1"/>
</dbReference>
<evidence type="ECO:0000313" key="7">
    <source>
        <dbReference type="Proteomes" id="UP000317881"/>
    </source>
</evidence>
<reference evidence="6 7" key="1">
    <citation type="submission" date="2019-06" db="EMBL/GenBank/DDBJ databases">
        <title>Whole genome shotgun sequence of Streptomyces spinoverrucosus NBRC 14228.</title>
        <authorList>
            <person name="Hosoyama A."/>
            <person name="Uohara A."/>
            <person name="Ohji S."/>
            <person name="Ichikawa N."/>
        </authorList>
    </citation>
    <scope>NUCLEOTIDE SEQUENCE [LARGE SCALE GENOMIC DNA]</scope>
    <source>
        <strain evidence="6 7">NBRC 14228</strain>
    </source>
</reference>
<keyword evidence="7" id="KW-1185">Reference proteome</keyword>
<dbReference type="InterPro" id="IPR017871">
    <property type="entry name" value="ABC_transporter-like_CS"/>
</dbReference>
<dbReference type="PROSITE" id="PS00211">
    <property type="entry name" value="ABC_TRANSPORTER_1"/>
    <property type="match status" value="1"/>
</dbReference>
<dbReference type="PANTHER" id="PTHR43335:SF4">
    <property type="entry name" value="ABC TRANSPORTER, ATP-BINDING PROTEIN"/>
    <property type="match status" value="1"/>
</dbReference>
<keyword evidence="4 6" id="KW-0067">ATP-binding</keyword>
<dbReference type="InterPro" id="IPR003439">
    <property type="entry name" value="ABC_transporter-like_ATP-bd"/>
</dbReference>
<evidence type="ECO:0000256" key="2">
    <source>
        <dbReference type="ARBA" id="ARBA00022448"/>
    </source>
</evidence>
<dbReference type="GO" id="GO:0016887">
    <property type="term" value="F:ATP hydrolysis activity"/>
    <property type="evidence" value="ECO:0007669"/>
    <property type="project" value="InterPro"/>
</dbReference>
<feature type="domain" description="ABC transporter" evidence="5">
    <location>
        <begin position="18"/>
        <end position="243"/>
    </location>
</feature>
<dbReference type="PANTHER" id="PTHR43335">
    <property type="entry name" value="ABC TRANSPORTER, ATP-BINDING PROTEIN"/>
    <property type="match status" value="1"/>
</dbReference>
<dbReference type="EMBL" id="BJND01000044">
    <property type="protein sequence ID" value="GEC07942.1"/>
    <property type="molecule type" value="Genomic_DNA"/>
</dbReference>
<keyword evidence="3" id="KW-0547">Nucleotide-binding</keyword>
<gene>
    <name evidence="6" type="ORF">SSP24_55970</name>
</gene>
<dbReference type="RefSeq" id="WP_229865939.1">
    <property type="nucleotide sequence ID" value="NZ_BJND01000044.1"/>
</dbReference>
<dbReference type="GO" id="GO:0005524">
    <property type="term" value="F:ATP binding"/>
    <property type="evidence" value="ECO:0007669"/>
    <property type="project" value="UniProtKB-KW"/>
</dbReference>
<comment type="similarity">
    <text evidence="1">Belongs to the ABC transporter superfamily.</text>
</comment>
<evidence type="ECO:0000313" key="6">
    <source>
        <dbReference type="EMBL" id="GEC07942.1"/>
    </source>
</evidence>
<protein>
    <submittedName>
        <fullName evidence="6">ABC transporter ATP-binding protein</fullName>
    </submittedName>
</protein>
<proteinExistence type="inferred from homology"/>
<name>A0A4Y3VLS7_9ACTN</name>
<dbReference type="SUPFAM" id="SSF52540">
    <property type="entry name" value="P-loop containing nucleoside triphosphate hydrolases"/>
    <property type="match status" value="1"/>
</dbReference>
<dbReference type="AlphaFoldDB" id="A0A4Y3VLS7"/>
<dbReference type="PROSITE" id="PS50893">
    <property type="entry name" value="ABC_TRANSPORTER_2"/>
    <property type="match status" value="1"/>
</dbReference>
<comment type="caution">
    <text evidence="6">The sequence shown here is derived from an EMBL/GenBank/DDBJ whole genome shotgun (WGS) entry which is preliminary data.</text>
</comment>